<reference evidence="1 2" key="1">
    <citation type="submission" date="2020-03" db="EMBL/GenBank/DDBJ databases">
        <title>Genomic Encyclopedia of Type Strains, Phase IV (KMG-IV): sequencing the most valuable type-strain genomes for metagenomic binning, comparative biology and taxonomic classification.</title>
        <authorList>
            <person name="Goeker M."/>
        </authorList>
    </citation>
    <scope>NUCLEOTIDE SEQUENCE [LARGE SCALE GENOMIC DNA]</scope>
    <source>
        <strain evidence="1 2">DSM 19867</strain>
    </source>
</reference>
<sequence length="94" mass="10137">MRELPPIEEGFDVFVHDGDVKIGAVRDVRPHSITIFVENAGDFSVPKDAVHEVVAGKVVLHCGLLDSGLKNAINHAHDAEDPKAMSGFPQDPVD</sequence>
<evidence type="ECO:0000313" key="1">
    <source>
        <dbReference type="EMBL" id="NIK87785.1"/>
    </source>
</evidence>
<keyword evidence="2" id="KW-1185">Reference proteome</keyword>
<dbReference type="Proteomes" id="UP000570514">
    <property type="component" value="Unassembled WGS sequence"/>
</dbReference>
<gene>
    <name evidence="1" type="ORF">FHS83_001103</name>
</gene>
<name>A0A846MX33_9PROT</name>
<dbReference type="EMBL" id="JAASRM010000001">
    <property type="protein sequence ID" value="NIK87785.1"/>
    <property type="molecule type" value="Genomic_DNA"/>
</dbReference>
<evidence type="ECO:0000313" key="2">
    <source>
        <dbReference type="Proteomes" id="UP000570514"/>
    </source>
</evidence>
<dbReference type="AlphaFoldDB" id="A0A846MX33"/>
<proteinExistence type="predicted"/>
<accession>A0A846MX33</accession>
<organism evidence="1 2">
    <name type="scientific">Rhizomicrobium palustre</name>
    <dbReference type="NCBI Taxonomy" id="189966"/>
    <lineage>
        <taxon>Bacteria</taxon>
        <taxon>Pseudomonadati</taxon>
        <taxon>Pseudomonadota</taxon>
        <taxon>Alphaproteobacteria</taxon>
        <taxon>Micropepsales</taxon>
        <taxon>Micropepsaceae</taxon>
        <taxon>Rhizomicrobium</taxon>
    </lineage>
</organism>
<protein>
    <recommendedName>
        <fullName evidence="3">DUF2171 domain-containing protein</fullName>
    </recommendedName>
</protein>
<evidence type="ECO:0008006" key="3">
    <source>
        <dbReference type="Google" id="ProtNLM"/>
    </source>
</evidence>
<dbReference type="RefSeq" id="WP_167081683.1">
    <property type="nucleotide sequence ID" value="NZ_BAAADC010000001.1"/>
</dbReference>
<comment type="caution">
    <text evidence="1">The sequence shown here is derived from an EMBL/GenBank/DDBJ whole genome shotgun (WGS) entry which is preliminary data.</text>
</comment>